<dbReference type="EMBL" id="BTGU01000191">
    <property type="protein sequence ID" value="GMN64706.1"/>
    <property type="molecule type" value="Genomic_DNA"/>
</dbReference>
<gene>
    <name evidence="1" type="ORF">TIFTF001_033779</name>
</gene>
<sequence length="214" mass="23439">MIPAATPTVNGYSSRYWPVAPPSITCKREAPRNDGDTGVVYVVGTPKVKSARILICVLSGPGCSGRPGRVDRLGSRWMIPVADRYRNKAGVSCEISGELVRKTHAGTESTTWIQVLGALLRPSICHVPARTGNVSGRGRRIGQQIAPGEAHPCATCRRCHVSLVPRVAPPRARRQSDTSNFEISNFELEWGIGGKSNRRLENRFRVLRPTLVYK</sequence>
<keyword evidence="2" id="KW-1185">Reference proteome</keyword>
<evidence type="ECO:0000313" key="2">
    <source>
        <dbReference type="Proteomes" id="UP001187192"/>
    </source>
</evidence>
<evidence type="ECO:0000313" key="1">
    <source>
        <dbReference type="EMBL" id="GMN64706.1"/>
    </source>
</evidence>
<comment type="caution">
    <text evidence="1">The sequence shown here is derived from an EMBL/GenBank/DDBJ whole genome shotgun (WGS) entry which is preliminary data.</text>
</comment>
<protein>
    <submittedName>
        <fullName evidence="1">Uncharacterized protein</fullName>
    </submittedName>
</protein>
<dbReference type="AlphaFoldDB" id="A0AA88DZC7"/>
<proteinExistence type="predicted"/>
<dbReference type="Proteomes" id="UP001187192">
    <property type="component" value="Unassembled WGS sequence"/>
</dbReference>
<accession>A0AA88DZC7</accession>
<name>A0AA88DZC7_FICCA</name>
<reference evidence="1" key="1">
    <citation type="submission" date="2023-07" db="EMBL/GenBank/DDBJ databases">
        <title>draft genome sequence of fig (Ficus carica).</title>
        <authorList>
            <person name="Takahashi T."/>
            <person name="Nishimura K."/>
        </authorList>
    </citation>
    <scope>NUCLEOTIDE SEQUENCE</scope>
</reference>
<organism evidence="1 2">
    <name type="scientific">Ficus carica</name>
    <name type="common">Common fig</name>
    <dbReference type="NCBI Taxonomy" id="3494"/>
    <lineage>
        <taxon>Eukaryota</taxon>
        <taxon>Viridiplantae</taxon>
        <taxon>Streptophyta</taxon>
        <taxon>Embryophyta</taxon>
        <taxon>Tracheophyta</taxon>
        <taxon>Spermatophyta</taxon>
        <taxon>Magnoliopsida</taxon>
        <taxon>eudicotyledons</taxon>
        <taxon>Gunneridae</taxon>
        <taxon>Pentapetalae</taxon>
        <taxon>rosids</taxon>
        <taxon>fabids</taxon>
        <taxon>Rosales</taxon>
        <taxon>Moraceae</taxon>
        <taxon>Ficeae</taxon>
        <taxon>Ficus</taxon>
    </lineage>
</organism>